<comment type="caution">
    <text evidence="2">The sequence shown here is derived from an EMBL/GenBank/DDBJ whole genome shotgun (WGS) entry which is preliminary data.</text>
</comment>
<feature type="compositionally biased region" description="Basic and acidic residues" evidence="1">
    <location>
        <begin position="25"/>
        <end position="43"/>
    </location>
</feature>
<dbReference type="EMBL" id="PNBA02000021">
    <property type="protein sequence ID" value="KAG6387438.1"/>
    <property type="molecule type" value="Genomic_DNA"/>
</dbReference>
<feature type="compositionally biased region" description="Gly residues" evidence="1">
    <location>
        <begin position="13"/>
        <end position="23"/>
    </location>
</feature>
<evidence type="ECO:0000313" key="3">
    <source>
        <dbReference type="Proteomes" id="UP000298416"/>
    </source>
</evidence>
<evidence type="ECO:0000313" key="2">
    <source>
        <dbReference type="EMBL" id="KAG6387438.1"/>
    </source>
</evidence>
<dbReference type="Proteomes" id="UP000298416">
    <property type="component" value="Unassembled WGS sequence"/>
</dbReference>
<name>A0A8X8W3Q7_SALSN</name>
<protein>
    <submittedName>
        <fullName evidence="2">Uncharacterized protein</fullName>
    </submittedName>
</protein>
<proteinExistence type="predicted"/>
<keyword evidence="3" id="KW-1185">Reference proteome</keyword>
<evidence type="ECO:0000256" key="1">
    <source>
        <dbReference type="SAM" id="MobiDB-lite"/>
    </source>
</evidence>
<reference evidence="2" key="2">
    <citation type="submission" date="2020-08" db="EMBL/GenBank/DDBJ databases">
        <title>Plant Genome Project.</title>
        <authorList>
            <person name="Zhang R.-G."/>
        </authorList>
    </citation>
    <scope>NUCLEOTIDE SEQUENCE</scope>
    <source>
        <strain evidence="2">Huo1</strain>
        <tissue evidence="2">Leaf</tissue>
    </source>
</reference>
<sequence length="318" mass="35625">MAERRHGGRLGDARGGGRGGGRGDLQNKEAARQRDLRDIENDDLRQQVRDLQCDIENGDLRRQVRHLQPRLARLEKRRGKSNPMRSIMLERRSMNDPLFSDVFTSYDADEPSKNMYDEPVYDEDICSMSVYDKPVHDEDILSMSEYDKLIYDEDIFSELPGLMSKSLPPSVKCDVAAEDQGVAVDDDEDKIEKEEGKLSPTGDFEDNFSLYPDASLQILQEKNHVNVGMQGQPTSHDEICVDTGGEHGKLKIIADVSSKEKDIAGTDVVCQMEAYQTLSTILENYSSFSSTKFDVVIDLLAYGKREDGVAAGCTNDNV</sequence>
<dbReference type="AlphaFoldDB" id="A0A8X8W3Q7"/>
<feature type="region of interest" description="Disordered" evidence="1">
    <location>
        <begin position="1"/>
        <end position="43"/>
    </location>
</feature>
<organism evidence="2">
    <name type="scientific">Salvia splendens</name>
    <name type="common">Scarlet sage</name>
    <dbReference type="NCBI Taxonomy" id="180675"/>
    <lineage>
        <taxon>Eukaryota</taxon>
        <taxon>Viridiplantae</taxon>
        <taxon>Streptophyta</taxon>
        <taxon>Embryophyta</taxon>
        <taxon>Tracheophyta</taxon>
        <taxon>Spermatophyta</taxon>
        <taxon>Magnoliopsida</taxon>
        <taxon>eudicotyledons</taxon>
        <taxon>Gunneridae</taxon>
        <taxon>Pentapetalae</taxon>
        <taxon>asterids</taxon>
        <taxon>lamiids</taxon>
        <taxon>Lamiales</taxon>
        <taxon>Lamiaceae</taxon>
        <taxon>Nepetoideae</taxon>
        <taxon>Mentheae</taxon>
        <taxon>Salviinae</taxon>
        <taxon>Salvia</taxon>
        <taxon>Salvia subgen. Calosphace</taxon>
        <taxon>core Calosphace</taxon>
    </lineage>
</organism>
<gene>
    <name evidence="2" type="ORF">SASPL_152626</name>
</gene>
<feature type="compositionally biased region" description="Basic and acidic residues" evidence="1">
    <location>
        <begin position="1"/>
        <end position="12"/>
    </location>
</feature>
<accession>A0A8X8W3Q7</accession>
<reference evidence="2" key="1">
    <citation type="submission" date="2018-01" db="EMBL/GenBank/DDBJ databases">
        <authorList>
            <person name="Mao J.F."/>
        </authorList>
    </citation>
    <scope>NUCLEOTIDE SEQUENCE</scope>
    <source>
        <strain evidence="2">Huo1</strain>
        <tissue evidence="2">Leaf</tissue>
    </source>
</reference>